<name>A0A1Q2HM63_9BACT</name>
<dbReference type="KEGG" id="pbu:L21SP3_00227"/>
<keyword evidence="1 4" id="KW-0413">Isomerase</keyword>
<dbReference type="SUPFAM" id="SSF54534">
    <property type="entry name" value="FKBP-like"/>
    <property type="match status" value="1"/>
</dbReference>
<keyword evidence="5" id="KW-1185">Reference proteome</keyword>
<sequence length="362" mass="40835" precursor="true">MFTIEGSVLKIRKNLERKKMKLIKSLLIVTLLTVTFASAEEADKQSETKDLSGVAAIVNGEKIGMEKVDSLAEMTLSRYPKQMRESQATKIKKRVLDTIIFGELVSQKAEEMGISVSDERCEKEVKDMISSKDITLEQYKKMIKDAGKDYGELLDQVRRSLEFEKIINKLSSDDVKVSDKDVKEYFDSNKEKLASPKQVKASHILIKTESKEDQQAAKEKAEELLKKINDGGDFAAIAKENSDCPSSERGGDLGFFSRGRMVGAFEDAAFNLEVGEVSDVVKTKFGYHIILVTDKKEAKEAVFEDQKEKIREQLVNQKMGKAADKIRENMMQAATIRYSDVFKPEEKEAKKQSEGTELKIEE</sequence>
<reference evidence="5" key="1">
    <citation type="submission" date="2017-02" db="EMBL/GenBank/DDBJ databases">
        <title>Comparative genomics and description of representatives of a novel lineage of planctomycetes thriving in anoxic sediments.</title>
        <authorList>
            <person name="Spring S."/>
            <person name="Bunk B."/>
            <person name="Sproer C."/>
            <person name="Klenk H.-P."/>
        </authorList>
    </citation>
    <scope>NUCLEOTIDE SEQUENCE [LARGE SCALE GENOMIC DNA]</scope>
    <source>
        <strain evidence="5">L21-RPul-D3</strain>
    </source>
</reference>
<gene>
    <name evidence="4" type="primary">prsA</name>
    <name evidence="4" type="ORF">L21SP3_00227</name>
</gene>
<evidence type="ECO:0000313" key="5">
    <source>
        <dbReference type="Proteomes" id="UP000188273"/>
    </source>
</evidence>
<dbReference type="EC" id="5.2.1.8" evidence="4"/>
<dbReference type="Gene3D" id="3.10.50.40">
    <property type="match status" value="1"/>
</dbReference>
<dbReference type="Proteomes" id="UP000188273">
    <property type="component" value="Chromosome"/>
</dbReference>
<dbReference type="EMBL" id="CP019633">
    <property type="protein sequence ID" value="AQQ08450.1"/>
    <property type="molecule type" value="Genomic_DNA"/>
</dbReference>
<dbReference type="InterPro" id="IPR046357">
    <property type="entry name" value="PPIase_dom_sf"/>
</dbReference>
<feature type="domain" description="PpiC" evidence="3">
    <location>
        <begin position="196"/>
        <end position="294"/>
    </location>
</feature>
<keyword evidence="2" id="KW-0732">Signal</keyword>
<dbReference type="Pfam" id="PF13616">
    <property type="entry name" value="Rotamase_3"/>
    <property type="match status" value="1"/>
</dbReference>
<feature type="chain" id="PRO_5012975850" evidence="2">
    <location>
        <begin position="40"/>
        <end position="362"/>
    </location>
</feature>
<dbReference type="PANTHER" id="PTHR47245">
    <property type="entry name" value="PEPTIDYLPROLYL ISOMERASE"/>
    <property type="match status" value="1"/>
</dbReference>
<proteinExistence type="predicted"/>
<feature type="signal peptide" evidence="2">
    <location>
        <begin position="1"/>
        <end position="39"/>
    </location>
</feature>
<dbReference type="Gene3D" id="1.10.4030.10">
    <property type="entry name" value="Porin chaperone SurA, peptide-binding domain"/>
    <property type="match status" value="1"/>
</dbReference>
<keyword evidence="1" id="KW-0697">Rotamase</keyword>
<dbReference type="InterPro" id="IPR000297">
    <property type="entry name" value="PPIase_PpiC"/>
</dbReference>
<evidence type="ECO:0000256" key="1">
    <source>
        <dbReference type="PROSITE-ProRule" id="PRU00278"/>
    </source>
</evidence>
<dbReference type="SUPFAM" id="SSF109998">
    <property type="entry name" value="Triger factor/SurA peptide-binding domain-like"/>
    <property type="match status" value="1"/>
</dbReference>
<accession>A0A1Q2HM63</accession>
<dbReference type="InterPro" id="IPR050245">
    <property type="entry name" value="PrsA_foldase"/>
</dbReference>
<dbReference type="PANTHER" id="PTHR47245:SF2">
    <property type="entry name" value="PEPTIDYL-PROLYL CIS-TRANS ISOMERASE HP_0175-RELATED"/>
    <property type="match status" value="1"/>
</dbReference>
<protein>
    <submittedName>
        <fullName evidence="4">Foldase protein PrsA</fullName>
        <ecNumber evidence="4">5.2.1.8</ecNumber>
    </submittedName>
</protein>
<evidence type="ECO:0000259" key="3">
    <source>
        <dbReference type="PROSITE" id="PS50198"/>
    </source>
</evidence>
<dbReference type="Pfam" id="PF13624">
    <property type="entry name" value="SurA_N_3"/>
    <property type="match status" value="1"/>
</dbReference>
<evidence type="ECO:0000256" key="2">
    <source>
        <dbReference type="SAM" id="SignalP"/>
    </source>
</evidence>
<dbReference type="GO" id="GO:0003755">
    <property type="term" value="F:peptidyl-prolyl cis-trans isomerase activity"/>
    <property type="evidence" value="ECO:0007669"/>
    <property type="project" value="UniProtKB-KW"/>
</dbReference>
<dbReference type="PROSITE" id="PS50198">
    <property type="entry name" value="PPIC_PPIASE_2"/>
    <property type="match status" value="1"/>
</dbReference>
<dbReference type="STRING" id="1940790.L21SP3_00227"/>
<dbReference type="AlphaFoldDB" id="A0A1Q2HM63"/>
<dbReference type="InterPro" id="IPR027304">
    <property type="entry name" value="Trigger_fact/SurA_dom_sf"/>
</dbReference>
<evidence type="ECO:0000313" key="4">
    <source>
        <dbReference type="EMBL" id="AQQ08450.1"/>
    </source>
</evidence>
<organism evidence="4 5">
    <name type="scientific">Sedimentisphaera cyanobacteriorum</name>
    <dbReference type="NCBI Taxonomy" id="1940790"/>
    <lineage>
        <taxon>Bacteria</taxon>
        <taxon>Pseudomonadati</taxon>
        <taxon>Planctomycetota</taxon>
        <taxon>Phycisphaerae</taxon>
        <taxon>Sedimentisphaerales</taxon>
        <taxon>Sedimentisphaeraceae</taxon>
        <taxon>Sedimentisphaera</taxon>
    </lineage>
</organism>